<dbReference type="Gene3D" id="3.30.200.20">
    <property type="entry name" value="Phosphorylase Kinase, domain 1"/>
    <property type="match status" value="1"/>
</dbReference>
<name>A0A5J4UH80_9EUKA</name>
<sequence>MLKNSDYRVVPALGHGSFGSAHLVTEITSGKQLVWIRMTIVSKEDRRMALSEAEILRINKNQFLVQYKNHLKMKVNSIF</sequence>
<dbReference type="PROSITE" id="PS50011">
    <property type="entry name" value="PROTEIN_KINASE_DOM"/>
    <property type="match status" value="1"/>
</dbReference>
<dbReference type="InterPro" id="IPR000719">
    <property type="entry name" value="Prot_kinase_dom"/>
</dbReference>
<reference evidence="2 3" key="1">
    <citation type="submission" date="2019-03" db="EMBL/GenBank/DDBJ databases">
        <title>Single cell metagenomics reveals metabolic interactions within the superorganism composed of flagellate Streblomastix strix and complex community of Bacteroidetes bacteria on its surface.</title>
        <authorList>
            <person name="Treitli S.C."/>
            <person name="Kolisko M."/>
            <person name="Husnik F."/>
            <person name="Keeling P."/>
            <person name="Hampl V."/>
        </authorList>
    </citation>
    <scope>NUCLEOTIDE SEQUENCE [LARGE SCALE GENOMIC DNA]</scope>
    <source>
        <strain evidence="2">ST1C</strain>
    </source>
</reference>
<gene>
    <name evidence="2" type="ORF">EZS28_034941</name>
</gene>
<dbReference type="SUPFAM" id="SSF56112">
    <property type="entry name" value="Protein kinase-like (PK-like)"/>
    <property type="match status" value="1"/>
</dbReference>
<dbReference type="AlphaFoldDB" id="A0A5J4UH80"/>
<comment type="caution">
    <text evidence="2">The sequence shown here is derived from an EMBL/GenBank/DDBJ whole genome shotgun (WGS) entry which is preliminary data.</text>
</comment>
<protein>
    <recommendedName>
        <fullName evidence="1">Protein kinase domain-containing protein</fullName>
    </recommendedName>
</protein>
<dbReference type="GO" id="GO:0004672">
    <property type="term" value="F:protein kinase activity"/>
    <property type="evidence" value="ECO:0007669"/>
    <property type="project" value="InterPro"/>
</dbReference>
<organism evidence="2 3">
    <name type="scientific">Streblomastix strix</name>
    <dbReference type="NCBI Taxonomy" id="222440"/>
    <lineage>
        <taxon>Eukaryota</taxon>
        <taxon>Metamonada</taxon>
        <taxon>Preaxostyla</taxon>
        <taxon>Oxymonadida</taxon>
        <taxon>Streblomastigidae</taxon>
        <taxon>Streblomastix</taxon>
    </lineage>
</organism>
<dbReference type="InterPro" id="IPR011009">
    <property type="entry name" value="Kinase-like_dom_sf"/>
</dbReference>
<feature type="domain" description="Protein kinase" evidence="1">
    <location>
        <begin position="7"/>
        <end position="79"/>
    </location>
</feature>
<proteinExistence type="predicted"/>
<evidence type="ECO:0000259" key="1">
    <source>
        <dbReference type="PROSITE" id="PS50011"/>
    </source>
</evidence>
<dbReference type="Proteomes" id="UP000324800">
    <property type="component" value="Unassembled WGS sequence"/>
</dbReference>
<dbReference type="EMBL" id="SNRW01016275">
    <property type="protein sequence ID" value="KAA6369533.1"/>
    <property type="molecule type" value="Genomic_DNA"/>
</dbReference>
<accession>A0A5J4UH80</accession>
<dbReference type="GO" id="GO:0005524">
    <property type="term" value="F:ATP binding"/>
    <property type="evidence" value="ECO:0007669"/>
    <property type="project" value="InterPro"/>
</dbReference>
<evidence type="ECO:0000313" key="2">
    <source>
        <dbReference type="EMBL" id="KAA6369533.1"/>
    </source>
</evidence>
<evidence type="ECO:0000313" key="3">
    <source>
        <dbReference type="Proteomes" id="UP000324800"/>
    </source>
</evidence>